<evidence type="ECO:0000313" key="2">
    <source>
        <dbReference type="Proteomes" id="UP000612055"/>
    </source>
</evidence>
<organism evidence="1 2">
    <name type="scientific">Edaphochlamys debaryana</name>
    <dbReference type="NCBI Taxonomy" id="47281"/>
    <lineage>
        <taxon>Eukaryota</taxon>
        <taxon>Viridiplantae</taxon>
        <taxon>Chlorophyta</taxon>
        <taxon>core chlorophytes</taxon>
        <taxon>Chlorophyceae</taxon>
        <taxon>CS clade</taxon>
        <taxon>Chlamydomonadales</taxon>
        <taxon>Chlamydomonadales incertae sedis</taxon>
        <taxon>Edaphochlamys</taxon>
    </lineage>
</organism>
<evidence type="ECO:0000313" key="1">
    <source>
        <dbReference type="EMBL" id="KAG2497024.1"/>
    </source>
</evidence>
<sequence>MYKGRVELLVTDPSTGEQVFAPLCGMEDLGYAQEVAKLACKQIVDWPYVGMDVEGWPDEPVAVPAEPEASDDGAFRPSRYPVWAALPEGEPTDGLVALQQLGPRLSGEPCATLFTLHCNYMA</sequence>
<dbReference type="EMBL" id="JAEHOE010000016">
    <property type="protein sequence ID" value="KAG2497024.1"/>
    <property type="molecule type" value="Genomic_DNA"/>
</dbReference>
<accession>A0A835Y8E8</accession>
<name>A0A835Y8E8_9CHLO</name>
<gene>
    <name evidence="1" type="ORF">HYH03_005027</name>
</gene>
<reference evidence="1" key="1">
    <citation type="journal article" date="2020" name="bioRxiv">
        <title>Comparative genomics of Chlamydomonas.</title>
        <authorList>
            <person name="Craig R.J."/>
            <person name="Hasan A.R."/>
            <person name="Ness R.W."/>
            <person name="Keightley P.D."/>
        </authorList>
    </citation>
    <scope>NUCLEOTIDE SEQUENCE</scope>
    <source>
        <strain evidence="1">CCAP 11/70</strain>
    </source>
</reference>
<protein>
    <submittedName>
        <fullName evidence="1">Uncharacterized protein</fullName>
    </submittedName>
</protein>
<dbReference type="AlphaFoldDB" id="A0A835Y8E8"/>
<proteinExistence type="predicted"/>
<keyword evidence="2" id="KW-1185">Reference proteome</keyword>
<dbReference type="Proteomes" id="UP000612055">
    <property type="component" value="Unassembled WGS sequence"/>
</dbReference>
<comment type="caution">
    <text evidence="1">The sequence shown here is derived from an EMBL/GenBank/DDBJ whole genome shotgun (WGS) entry which is preliminary data.</text>
</comment>